<dbReference type="SUPFAM" id="SSF51621">
    <property type="entry name" value="Phosphoenolpyruvate/pyruvate domain"/>
    <property type="match status" value="1"/>
</dbReference>
<dbReference type="InterPro" id="IPR015813">
    <property type="entry name" value="Pyrv/PenolPyrv_kinase-like_dom"/>
</dbReference>
<evidence type="ECO:0000313" key="1">
    <source>
        <dbReference type="EMBL" id="MPW23216.1"/>
    </source>
</evidence>
<dbReference type="PANTHER" id="PTHR42905">
    <property type="entry name" value="PHOSPHOENOLPYRUVATE CARBOXYLASE"/>
    <property type="match status" value="1"/>
</dbReference>
<dbReference type="Proteomes" id="UP000484381">
    <property type="component" value="Unassembled WGS sequence"/>
</dbReference>
<dbReference type="AlphaFoldDB" id="A0A7X1TL36"/>
<organism evidence="1 2">
    <name type="scientific">Paraburkholderia franconis</name>
    <dbReference type="NCBI Taxonomy" id="2654983"/>
    <lineage>
        <taxon>Bacteria</taxon>
        <taxon>Pseudomonadati</taxon>
        <taxon>Pseudomonadota</taxon>
        <taxon>Betaproteobacteria</taxon>
        <taxon>Burkholderiales</taxon>
        <taxon>Burkholderiaceae</taxon>
        <taxon>Paraburkholderia</taxon>
    </lineage>
</organism>
<reference evidence="1 2" key="1">
    <citation type="submission" date="2019-10" db="EMBL/GenBank/DDBJ databases">
        <title>Paraburkholderia sp. isolated from nodules of Mimosa pudica from Brazilian Atlantic Forest soils.</title>
        <authorList>
            <person name="Paulitsch F."/>
            <person name="Hungria M."/>
            <person name="Dall'Agnol R."/>
        </authorList>
    </citation>
    <scope>NUCLEOTIDE SEQUENCE [LARGE SCALE GENOMIC DNA]</scope>
    <source>
        <strain evidence="1 2">CNPSo 3157</strain>
    </source>
</reference>
<dbReference type="InterPro" id="IPR018523">
    <property type="entry name" value="Isocitrate_lyase_ph_CS"/>
</dbReference>
<dbReference type="InterPro" id="IPR040442">
    <property type="entry name" value="Pyrv_kinase-like_dom_sf"/>
</dbReference>
<evidence type="ECO:0000313" key="2">
    <source>
        <dbReference type="Proteomes" id="UP000484381"/>
    </source>
</evidence>
<dbReference type="PROSITE" id="PS00161">
    <property type="entry name" value="ISOCITRATE_LYASE"/>
    <property type="match status" value="1"/>
</dbReference>
<dbReference type="EMBL" id="WHNP01000097">
    <property type="protein sequence ID" value="MPW23216.1"/>
    <property type="molecule type" value="Genomic_DNA"/>
</dbReference>
<dbReference type="CDD" id="cd00377">
    <property type="entry name" value="ICL_PEPM"/>
    <property type="match status" value="1"/>
</dbReference>
<dbReference type="PANTHER" id="PTHR42905:SF2">
    <property type="entry name" value="PHOSPHOENOLPYRUVATE CARBOXYLASE FAMILY PROTEIN"/>
    <property type="match status" value="1"/>
</dbReference>
<protein>
    <submittedName>
        <fullName evidence="1">Carboxyvinyl-carboxyphosphonate phosphorylmutase</fullName>
    </submittedName>
</protein>
<dbReference type="Pfam" id="PF13714">
    <property type="entry name" value="PEP_mutase"/>
    <property type="match status" value="1"/>
</dbReference>
<comment type="caution">
    <text evidence="1">The sequence shown here is derived from an EMBL/GenBank/DDBJ whole genome shotgun (WGS) entry which is preliminary data.</text>
</comment>
<proteinExistence type="predicted"/>
<dbReference type="InterPro" id="IPR039556">
    <property type="entry name" value="ICL/PEPM"/>
</dbReference>
<dbReference type="GO" id="GO:0016833">
    <property type="term" value="F:oxo-acid-lyase activity"/>
    <property type="evidence" value="ECO:0007669"/>
    <property type="project" value="UniProtKB-ARBA"/>
</dbReference>
<keyword evidence="2" id="KW-1185">Reference proteome</keyword>
<gene>
    <name evidence="1" type="ORF">GCT13_42255</name>
</gene>
<sequence>MLKDGPLLAAPGVYDGITARLAEQAGFRALYMTGAGTAATYGLPDYGLLTMTEMVANAARIVACTSVPLIADADTGFGNELNVTRAVNAYEQAGVAGIHIEDQVSPKRCGHLDGKELVSVKEFVAKIRAALAARRDPDFVLIARTDANGVNGLDDAISRVNAALDAGADLAFVEAPHDRDQISAIARSVRGPCLFNVVRGGKSPDMSLPELEELGYRLAIMPSLLLASVMQTCERELAALRETGVPPASSTALTAKERFRRMGAEEWDALRTRFLDPPR</sequence>
<dbReference type="Gene3D" id="3.20.20.60">
    <property type="entry name" value="Phosphoenolpyruvate-binding domains"/>
    <property type="match status" value="1"/>
</dbReference>
<accession>A0A7X1TL36</accession>
<name>A0A7X1TL36_9BURK</name>